<dbReference type="NCBIfam" id="NF045542">
    <property type="entry name" value="Clp_rel_HeadMat"/>
    <property type="match status" value="1"/>
</dbReference>
<organism evidence="8 9">
    <name type="scientific">Chromobacterium fluminis</name>
    <dbReference type="NCBI Taxonomy" id="3044269"/>
    <lineage>
        <taxon>Bacteria</taxon>
        <taxon>Pseudomonadati</taxon>
        <taxon>Pseudomonadota</taxon>
        <taxon>Betaproteobacteria</taxon>
        <taxon>Neisseriales</taxon>
        <taxon>Chromobacteriaceae</taxon>
        <taxon>Chromobacterium</taxon>
    </lineage>
</organism>
<dbReference type="PANTHER" id="PTHR10381:SF70">
    <property type="entry name" value="ATP-DEPENDENT CLP PROTEASE PROTEOLYTIC SUBUNIT"/>
    <property type="match status" value="1"/>
</dbReference>
<evidence type="ECO:0000313" key="9">
    <source>
        <dbReference type="Proteomes" id="UP001515641"/>
    </source>
</evidence>
<keyword evidence="3 8" id="KW-0645">Protease</keyword>
<dbReference type="GO" id="GO:0008233">
    <property type="term" value="F:peptidase activity"/>
    <property type="evidence" value="ECO:0007669"/>
    <property type="project" value="UniProtKB-KW"/>
</dbReference>
<evidence type="ECO:0000256" key="1">
    <source>
        <dbReference type="ARBA" id="ARBA00007039"/>
    </source>
</evidence>
<dbReference type="InterPro" id="IPR023562">
    <property type="entry name" value="ClpP/TepA"/>
</dbReference>
<protein>
    <recommendedName>
        <fullName evidence="6">ATP-dependent Clp protease proteolytic subunit</fullName>
    </recommendedName>
</protein>
<evidence type="ECO:0000256" key="7">
    <source>
        <dbReference type="SAM" id="MobiDB-lite"/>
    </source>
</evidence>
<comment type="caution">
    <text evidence="8">The sequence shown here is derived from an EMBL/GenBank/DDBJ whole genome shotgun (WGS) entry which is preliminary data.</text>
</comment>
<evidence type="ECO:0000256" key="5">
    <source>
        <dbReference type="ARBA" id="ARBA00022825"/>
    </source>
</evidence>
<comment type="similarity">
    <text evidence="1 6">Belongs to the peptidase S14 family.</text>
</comment>
<keyword evidence="5" id="KW-0720">Serine protease</keyword>
<dbReference type="EMBL" id="JAAOMA010000049">
    <property type="protein sequence ID" value="NHR08076.1"/>
    <property type="molecule type" value="Genomic_DNA"/>
</dbReference>
<reference evidence="8 9" key="1">
    <citation type="submission" date="2020-03" db="EMBL/GenBank/DDBJ databases">
        <title>Draft genome sequence of environmentally isolated cultures.</title>
        <authorList>
            <person name="Wilson H.S."/>
            <person name="De Leon M.E."/>
        </authorList>
    </citation>
    <scope>NUCLEOTIDE SEQUENCE [LARGE SCALE GENOMIC DNA]</scope>
    <source>
        <strain evidence="8 9">HSC-31F16</strain>
    </source>
</reference>
<keyword evidence="4" id="KW-0378">Hydrolase</keyword>
<evidence type="ECO:0000256" key="6">
    <source>
        <dbReference type="RuleBase" id="RU003567"/>
    </source>
</evidence>
<dbReference type="CDD" id="cd07016">
    <property type="entry name" value="S14_ClpP_1"/>
    <property type="match status" value="1"/>
</dbReference>
<gene>
    <name evidence="8" type="ORF">HA052_23065</name>
</gene>
<dbReference type="PRINTS" id="PR00127">
    <property type="entry name" value="CLPPROTEASEP"/>
</dbReference>
<name>A0ABX0LEL8_9NEIS</name>
<keyword evidence="2" id="KW-0963">Cytoplasm</keyword>
<evidence type="ECO:0000256" key="4">
    <source>
        <dbReference type="ARBA" id="ARBA00022801"/>
    </source>
</evidence>
<evidence type="ECO:0000256" key="3">
    <source>
        <dbReference type="ARBA" id="ARBA00022670"/>
    </source>
</evidence>
<feature type="region of interest" description="Disordered" evidence="7">
    <location>
        <begin position="352"/>
        <end position="388"/>
    </location>
</feature>
<dbReference type="Gene3D" id="3.90.226.10">
    <property type="entry name" value="2-enoyl-CoA Hydratase, Chain A, domain 1"/>
    <property type="match status" value="1"/>
</dbReference>
<dbReference type="Proteomes" id="UP001515641">
    <property type="component" value="Unassembled WGS sequence"/>
</dbReference>
<dbReference type="InterPro" id="IPR029045">
    <property type="entry name" value="ClpP/crotonase-like_dom_sf"/>
</dbReference>
<keyword evidence="9" id="KW-1185">Reference proteome</keyword>
<dbReference type="PANTHER" id="PTHR10381">
    <property type="entry name" value="ATP-DEPENDENT CLP PROTEASE PROTEOLYTIC SUBUNIT"/>
    <property type="match status" value="1"/>
</dbReference>
<accession>A0ABX0LEL8</accession>
<dbReference type="InterPro" id="IPR001907">
    <property type="entry name" value="ClpP"/>
</dbReference>
<proteinExistence type="inferred from homology"/>
<dbReference type="GO" id="GO:0006508">
    <property type="term" value="P:proteolysis"/>
    <property type="evidence" value="ECO:0007669"/>
    <property type="project" value="UniProtKB-KW"/>
</dbReference>
<dbReference type="RefSeq" id="WP_166453781.1">
    <property type="nucleotide sequence ID" value="NZ_JAAOMA010000049.1"/>
</dbReference>
<evidence type="ECO:0000313" key="8">
    <source>
        <dbReference type="EMBL" id="NHR08076.1"/>
    </source>
</evidence>
<dbReference type="Pfam" id="PF00574">
    <property type="entry name" value="CLP_protease"/>
    <property type="match status" value="1"/>
</dbReference>
<sequence>MNRPYRIYNMATPSAHPDGDSWFRIKNAAPAEGATAQPLEVELYDGIGNWGIRAADFLRELREADDGQREIHVGINSLGGDVFDGLAIHNFFRRLGNRLTVRVDGVAASIASVIACGAARLVMPDNTMLMIHNPWLWAGGEAEDLRNMADMLDKSKANLIACYRNKAPGMGEQELSDMMDETTWLSAQEALALGLVDEVLGGVAMQASAGRLASLGRLQNVPAPWLASVSAKNAPIEPAKPVVDPEPVVEPTPAPQPASDAPAVAALAKLAAQLCNAAGLDGQAVESVMTHTALASEKAVRDGVANMVAVRDLCKVAKLPEMSASLIASGMSADAARARLFDKLVANAGEELDNRLPEEAGVAPKKGPNPVDVYANRRAAKRQPANSR</sequence>
<evidence type="ECO:0000256" key="2">
    <source>
        <dbReference type="ARBA" id="ARBA00022490"/>
    </source>
</evidence>
<dbReference type="SUPFAM" id="SSF52096">
    <property type="entry name" value="ClpP/crotonase"/>
    <property type="match status" value="1"/>
</dbReference>